<protein>
    <submittedName>
        <fullName evidence="3">Cytochrome c</fullName>
    </submittedName>
</protein>
<dbReference type="InterPro" id="IPR036280">
    <property type="entry name" value="Multihaem_cyt_sf"/>
</dbReference>
<dbReference type="InterPro" id="IPR010176">
    <property type="entry name" value="C4xCH_C2xCH_motif_GEOSU"/>
</dbReference>
<evidence type="ECO:0000256" key="1">
    <source>
        <dbReference type="ARBA" id="ARBA00022729"/>
    </source>
</evidence>
<sequence>MLTKYGGRCFLVLALLVLTLMQLSAGKAQAAPQYNYDCSFCHTMPPMDSGTAKKDPNTGAVPGNHAGHATSAVNSCVTCHGNQVGGYAMGHRNKTIELADGVGYSRKIAAGFVNQTSVPPNPMGTCSTAACHSDGKGTLRATPAWGSAALTVPGGCSSCHSVAPATGNHPTAGTKHANYYGTGVTSCGKCHTDHSVQAKPFSHATSAGHRAIEVKFATGGTFASNQCSNVYCHSNGRGTYTPPTWGGTLTCAGCHGDATSNTLSGNHAKHVNNAAFLGTSYGCVECHSSTVSDNSTISNFTNHVNNAKEVAGSKVGTPVSGTCSTSYCHSDGKGTMKSVTWTGSTALDCKSCHGSDAAPAFASVAGEPNYSNAGADQLRANSHENHVASAADCASCHADTTVNGTSIKAGTFHTNNARDLKAGNGKSFTLVGNSCSAVSCHSGNGIVAGVPDVKWGASLGCNGCHGDAETLTTNAHAKHVALTGKAYACDTCHASTVSGSSSFANKALHGDASVEIAGAQVTTWSGTTTKTCATSCHMSATPTWNNLASGACGTCHTALSNTTGGLIGSAAHAQHFTANYGPKFSSTLATSCSNCHTSSTAATHVNGTLNLAAGMNKIGTCTNCHKQSTNWTTGRVTCESCHSTAGGQLSVIGGITAPDKTLAATKGHGKAGIAQACSACHDNTSAHISGALGDQKRLLGVLVGATNVECDYCHTNPAKVTGAALNVKAHKAAGLGSKCSDCHNAHGTANTMMVNATINGTAVSFTGNNTFANGARTGVCQVCHTTTQYFTKAGQPQAAHVDSTTNCLDCHQHNPATGLAFVPNGGCDACHGYPPAPRQTLSAITFGVQGSWSSARFEDYSGGGGAHIVAGHIKKDAKASEGWANCLPCHKGSDASHARALPIRTHVESVSVEIDPQYRFSNDTLATYTSATLVSGGTNKSGSCFNVSCHFKPTQKWSIER</sequence>
<dbReference type="EMBL" id="BLXY01000014">
    <property type="protein sequence ID" value="GFO65916.1"/>
    <property type="molecule type" value="Genomic_DNA"/>
</dbReference>
<evidence type="ECO:0000256" key="2">
    <source>
        <dbReference type="SAM" id="SignalP"/>
    </source>
</evidence>
<comment type="caution">
    <text evidence="3">The sequence shown here is derived from an EMBL/GenBank/DDBJ whole genome shotgun (WGS) entry which is preliminary data.</text>
</comment>
<dbReference type="PANTHER" id="PTHR35038">
    <property type="entry name" value="DISSIMILATORY SULFITE REDUCTASE SIRA"/>
    <property type="match status" value="1"/>
</dbReference>
<proteinExistence type="predicted"/>
<evidence type="ECO:0000313" key="3">
    <source>
        <dbReference type="EMBL" id="GFO65916.1"/>
    </source>
</evidence>
<dbReference type="Gene3D" id="3.90.10.10">
    <property type="entry name" value="Cytochrome C3"/>
    <property type="match status" value="3"/>
</dbReference>
<accession>A0A6V8N073</accession>
<organism evidence="3 4">
    <name type="scientific">Geomonas paludis</name>
    <dbReference type="NCBI Taxonomy" id="2740185"/>
    <lineage>
        <taxon>Bacteria</taxon>
        <taxon>Pseudomonadati</taxon>
        <taxon>Thermodesulfobacteriota</taxon>
        <taxon>Desulfuromonadia</taxon>
        <taxon>Geobacterales</taxon>
        <taxon>Geobacteraceae</taxon>
        <taxon>Geomonas</taxon>
    </lineage>
</organism>
<gene>
    <name evidence="3" type="primary">omcH_1</name>
    <name evidence="3" type="ORF">GMPD_38350</name>
</gene>
<feature type="signal peptide" evidence="2">
    <location>
        <begin position="1"/>
        <end position="30"/>
    </location>
</feature>
<dbReference type="RefSeq" id="WP_183350415.1">
    <property type="nucleotide sequence ID" value="NZ_BLXY01000014.1"/>
</dbReference>
<keyword evidence="1 2" id="KW-0732">Signal</keyword>
<dbReference type="PANTHER" id="PTHR35038:SF6">
    <property type="entry name" value="SURFACE LOCALIZED DECAHEME CYTOCHROME C LIPOPROTEIN"/>
    <property type="match status" value="1"/>
</dbReference>
<dbReference type="SUPFAM" id="SSF48695">
    <property type="entry name" value="Multiheme cytochromes"/>
    <property type="match status" value="4"/>
</dbReference>
<dbReference type="InterPro" id="IPR051829">
    <property type="entry name" value="Multiheme_Cytochr_ET"/>
</dbReference>
<dbReference type="AlphaFoldDB" id="A0A6V8N073"/>
<dbReference type="NCBIfam" id="TIGR01904">
    <property type="entry name" value="GSu_C4xC__C2xCH"/>
    <property type="match status" value="4"/>
</dbReference>
<feature type="chain" id="PRO_5028247882" evidence="2">
    <location>
        <begin position="31"/>
        <end position="961"/>
    </location>
</feature>
<name>A0A6V8N073_9BACT</name>
<evidence type="ECO:0000313" key="4">
    <source>
        <dbReference type="Proteomes" id="UP000568888"/>
    </source>
</evidence>
<reference evidence="4" key="1">
    <citation type="submission" date="2020-06" db="EMBL/GenBank/DDBJ databases">
        <title>Draft genomic sequecing of Geomonas sp. Red736.</title>
        <authorList>
            <person name="Itoh H."/>
            <person name="Xu Z.X."/>
            <person name="Ushijima N."/>
            <person name="Masuda Y."/>
            <person name="Shiratori Y."/>
            <person name="Senoo K."/>
        </authorList>
    </citation>
    <scope>NUCLEOTIDE SEQUENCE [LARGE SCALE GENOMIC DNA]</scope>
    <source>
        <strain evidence="4">Red736</strain>
    </source>
</reference>
<dbReference type="Proteomes" id="UP000568888">
    <property type="component" value="Unassembled WGS sequence"/>
</dbReference>
<dbReference type="Pfam" id="PF09698">
    <property type="entry name" value="GSu_C4xC__C2xCH"/>
    <property type="match status" value="3"/>
</dbReference>
<dbReference type="GO" id="GO:0016491">
    <property type="term" value="F:oxidoreductase activity"/>
    <property type="evidence" value="ECO:0007669"/>
    <property type="project" value="TreeGrafter"/>
</dbReference>